<evidence type="ECO:0000256" key="1">
    <source>
        <dbReference type="ARBA" id="ARBA00023125"/>
    </source>
</evidence>
<name>A0ABU2G3I0_9EURY</name>
<proteinExistence type="predicted"/>
<dbReference type="EMBL" id="JAMQOQ010000003">
    <property type="protein sequence ID" value="MDS0295338.1"/>
    <property type="molecule type" value="Genomic_DNA"/>
</dbReference>
<organism evidence="3 4">
    <name type="scientific">Halogeometricum luteum</name>
    <dbReference type="NCBI Taxonomy" id="2950537"/>
    <lineage>
        <taxon>Archaea</taxon>
        <taxon>Methanobacteriati</taxon>
        <taxon>Methanobacteriota</taxon>
        <taxon>Stenosarchaea group</taxon>
        <taxon>Halobacteria</taxon>
        <taxon>Halobacteriales</taxon>
        <taxon>Haloferacaceae</taxon>
        <taxon>Halogeometricum</taxon>
    </lineage>
</organism>
<reference evidence="3 4" key="1">
    <citation type="submission" date="2022-06" db="EMBL/GenBank/DDBJ databases">
        <title>Halogeometricum sp. a new haloarchaeum isolate from saline soil.</title>
        <authorList>
            <person name="Strakova D."/>
            <person name="Galisteo C."/>
            <person name="Sanchez-Porro C."/>
            <person name="Ventosa A."/>
        </authorList>
    </citation>
    <scope>NUCLEOTIDE SEQUENCE [LARGE SCALE GENOMIC DNA]</scope>
    <source>
        <strain evidence="4">S3BR25-2</strain>
    </source>
</reference>
<sequence>MNPAYTSQRCSHGECGFTHEDNRDGDEFECLKCGKRLHSDYNAARNIGWRLVQHWLKSGAERATSQLALKSGTLNANGRFRPTELLG</sequence>
<keyword evidence="1" id="KW-0238">DNA-binding</keyword>
<dbReference type="InterPro" id="IPR010095">
    <property type="entry name" value="Cas12f1-like_TNB"/>
</dbReference>
<gene>
    <name evidence="3" type="ORF">NDI79_14275</name>
</gene>
<accession>A0ABU2G3I0</accession>
<feature type="domain" description="Cas12f1-like TNB" evidence="2">
    <location>
        <begin position="2"/>
        <end position="47"/>
    </location>
</feature>
<evidence type="ECO:0000313" key="4">
    <source>
        <dbReference type="Proteomes" id="UP001254813"/>
    </source>
</evidence>
<dbReference type="Proteomes" id="UP001254813">
    <property type="component" value="Unassembled WGS sequence"/>
</dbReference>
<comment type="caution">
    <text evidence="3">The sequence shown here is derived from an EMBL/GenBank/DDBJ whole genome shotgun (WGS) entry which is preliminary data.</text>
</comment>
<dbReference type="Pfam" id="PF07282">
    <property type="entry name" value="Cas12f1-like_TNB"/>
    <property type="match status" value="1"/>
</dbReference>
<protein>
    <submittedName>
        <fullName evidence="3">Transposase</fullName>
    </submittedName>
</protein>
<evidence type="ECO:0000313" key="3">
    <source>
        <dbReference type="EMBL" id="MDS0295338.1"/>
    </source>
</evidence>
<evidence type="ECO:0000259" key="2">
    <source>
        <dbReference type="Pfam" id="PF07282"/>
    </source>
</evidence>
<keyword evidence="4" id="KW-1185">Reference proteome</keyword>